<protein>
    <submittedName>
        <fullName evidence="2">Uncharacterized protein</fullName>
    </submittedName>
</protein>
<evidence type="ECO:0000313" key="2">
    <source>
        <dbReference type="EMBL" id="RNA43012.1"/>
    </source>
</evidence>
<comment type="caution">
    <text evidence="2">The sequence shown here is derived from an EMBL/GenBank/DDBJ whole genome shotgun (WGS) entry which is preliminary data.</text>
</comment>
<dbReference type="Proteomes" id="UP000276133">
    <property type="component" value="Unassembled WGS sequence"/>
</dbReference>
<dbReference type="EMBL" id="REGN01000289">
    <property type="protein sequence ID" value="RNA43012.1"/>
    <property type="molecule type" value="Genomic_DNA"/>
</dbReference>
<feature type="transmembrane region" description="Helical" evidence="1">
    <location>
        <begin position="15"/>
        <end position="33"/>
    </location>
</feature>
<keyword evidence="1" id="KW-1133">Transmembrane helix</keyword>
<keyword evidence="1" id="KW-0472">Membrane</keyword>
<keyword evidence="1" id="KW-0812">Transmembrane</keyword>
<proteinExistence type="predicted"/>
<accession>A0A3M7T4S1</accession>
<reference evidence="2 3" key="1">
    <citation type="journal article" date="2018" name="Sci. Rep.">
        <title>Genomic signatures of local adaptation to the degree of environmental predictability in rotifers.</title>
        <authorList>
            <person name="Franch-Gras L."/>
            <person name="Hahn C."/>
            <person name="Garcia-Roger E.M."/>
            <person name="Carmona M.J."/>
            <person name="Serra M."/>
            <person name="Gomez A."/>
        </authorList>
    </citation>
    <scope>NUCLEOTIDE SEQUENCE [LARGE SCALE GENOMIC DNA]</scope>
    <source>
        <strain evidence="2">HYR1</strain>
    </source>
</reference>
<evidence type="ECO:0000313" key="3">
    <source>
        <dbReference type="Proteomes" id="UP000276133"/>
    </source>
</evidence>
<organism evidence="2 3">
    <name type="scientific">Brachionus plicatilis</name>
    <name type="common">Marine rotifer</name>
    <name type="synonym">Brachionus muelleri</name>
    <dbReference type="NCBI Taxonomy" id="10195"/>
    <lineage>
        <taxon>Eukaryota</taxon>
        <taxon>Metazoa</taxon>
        <taxon>Spiralia</taxon>
        <taxon>Gnathifera</taxon>
        <taxon>Rotifera</taxon>
        <taxon>Eurotatoria</taxon>
        <taxon>Monogononta</taxon>
        <taxon>Pseudotrocha</taxon>
        <taxon>Ploima</taxon>
        <taxon>Brachionidae</taxon>
        <taxon>Brachionus</taxon>
    </lineage>
</organism>
<evidence type="ECO:0000256" key="1">
    <source>
        <dbReference type="SAM" id="Phobius"/>
    </source>
</evidence>
<gene>
    <name evidence="2" type="ORF">BpHYR1_008525</name>
</gene>
<dbReference type="AlphaFoldDB" id="A0A3M7T4S1"/>
<name>A0A3M7T4S1_BRAPC</name>
<keyword evidence="3" id="KW-1185">Reference proteome</keyword>
<sequence>MLQHSSRYFVAVHEFYFLQLFYKYYQFLGILNAKEGKRKRGRPPSKKLVEIDNDTTPDTKKNKYNKVAYEVQYQFNK</sequence>